<evidence type="ECO:0000256" key="5">
    <source>
        <dbReference type="SAM" id="MobiDB-lite"/>
    </source>
</evidence>
<dbReference type="GO" id="GO:0006508">
    <property type="term" value="P:proteolysis"/>
    <property type="evidence" value="ECO:0007669"/>
    <property type="project" value="UniProtKB-KW"/>
</dbReference>
<evidence type="ECO:0000256" key="2">
    <source>
        <dbReference type="ARBA" id="ARBA00022670"/>
    </source>
</evidence>
<sequence>MNEHHEYSTDERKENLVFNQHDEHDERSDKNERNEIDKPVTVYRYEPWTRRTPLQSSYEAELAAADRAESSGGGAGYGDNSGRNGSDGGRNGSDGGDDSGRGGPRRRGVSPKAVLASFLAGALLVGGLSFASDRLNLFTGGESGAAQSTASGGSSYSATSGLSTASLSTSKGIAAVFEQANPAVVEIENYGVPTNNFPSILFGGRGGWMGRGQQAQPQTSQEAELMGTGTGFFIQKDGYILTNQHVIANATELKVTVPGYEEQLTAKVVSANENLDLAVLKVESPDGQKFPTLSLGDSDQAKVGDWVIAIGNPEGLDHTVTVGVLSAKERPITITEDDGTEHKYEHLLQTDASINPGNSGGPLLNDQGEVIGVNTAVSTQAQGIGFAISSATIQDALKEMLAGTVLQSL</sequence>
<dbReference type="PANTHER" id="PTHR43343:SF3">
    <property type="entry name" value="PROTEASE DO-LIKE 8, CHLOROPLASTIC"/>
    <property type="match status" value="1"/>
</dbReference>
<dbReference type="AlphaFoldDB" id="A0A841U6A2"/>
<evidence type="ECO:0000256" key="1">
    <source>
        <dbReference type="ARBA" id="ARBA00010541"/>
    </source>
</evidence>
<feature type="compositionally biased region" description="Gly residues" evidence="5">
    <location>
        <begin position="71"/>
        <end position="94"/>
    </location>
</feature>
<gene>
    <name evidence="6" type="ORF">H7B90_19455</name>
</gene>
<dbReference type="Proteomes" id="UP000553776">
    <property type="component" value="Unassembled WGS sequence"/>
</dbReference>
<dbReference type="Pfam" id="PF13365">
    <property type="entry name" value="Trypsin_2"/>
    <property type="match status" value="1"/>
</dbReference>
<dbReference type="SUPFAM" id="SSF50494">
    <property type="entry name" value="Trypsin-like serine proteases"/>
    <property type="match status" value="1"/>
</dbReference>
<keyword evidence="2" id="KW-0645">Protease</keyword>
<dbReference type="RefSeq" id="WP_185137557.1">
    <property type="nucleotide sequence ID" value="NZ_JACJVR010000075.1"/>
</dbReference>
<dbReference type="InterPro" id="IPR043504">
    <property type="entry name" value="Peptidase_S1_PA_chymotrypsin"/>
</dbReference>
<dbReference type="InterPro" id="IPR051201">
    <property type="entry name" value="Chloro_Bact_Ser_Proteases"/>
</dbReference>
<reference evidence="6 7" key="1">
    <citation type="submission" date="2020-08" db="EMBL/GenBank/DDBJ databases">
        <title>Cohnella phylogeny.</title>
        <authorList>
            <person name="Dunlap C."/>
        </authorList>
    </citation>
    <scope>NUCLEOTIDE SEQUENCE [LARGE SCALE GENOMIC DNA]</scope>
    <source>
        <strain evidence="6 7">DSM 25239</strain>
    </source>
</reference>
<keyword evidence="7" id="KW-1185">Reference proteome</keyword>
<proteinExistence type="inferred from homology"/>
<dbReference type="EMBL" id="JACJVR010000075">
    <property type="protein sequence ID" value="MBB6693574.1"/>
    <property type="molecule type" value="Genomic_DNA"/>
</dbReference>
<feature type="region of interest" description="Disordered" evidence="5">
    <location>
        <begin position="1"/>
        <end position="109"/>
    </location>
</feature>
<dbReference type="InterPro" id="IPR001940">
    <property type="entry name" value="Peptidase_S1C"/>
</dbReference>
<evidence type="ECO:0000256" key="4">
    <source>
        <dbReference type="ARBA" id="ARBA00022825"/>
    </source>
</evidence>
<dbReference type="PANTHER" id="PTHR43343">
    <property type="entry name" value="PEPTIDASE S12"/>
    <property type="match status" value="1"/>
</dbReference>
<feature type="compositionally biased region" description="Basic and acidic residues" evidence="5">
    <location>
        <begin position="1"/>
        <end position="38"/>
    </location>
</feature>
<keyword evidence="3" id="KW-0378">Hydrolase</keyword>
<evidence type="ECO:0000256" key="3">
    <source>
        <dbReference type="ARBA" id="ARBA00022801"/>
    </source>
</evidence>
<protein>
    <submittedName>
        <fullName evidence="6">Trypsin-like peptidase domain-containing protein</fullName>
    </submittedName>
</protein>
<dbReference type="PRINTS" id="PR00834">
    <property type="entry name" value="PROTEASES2C"/>
</dbReference>
<keyword evidence="4" id="KW-0720">Serine protease</keyword>
<dbReference type="GO" id="GO:0004252">
    <property type="term" value="F:serine-type endopeptidase activity"/>
    <property type="evidence" value="ECO:0007669"/>
    <property type="project" value="InterPro"/>
</dbReference>
<comment type="caution">
    <text evidence="6">The sequence shown here is derived from an EMBL/GenBank/DDBJ whole genome shotgun (WGS) entry which is preliminary data.</text>
</comment>
<dbReference type="Gene3D" id="2.40.10.10">
    <property type="entry name" value="Trypsin-like serine proteases"/>
    <property type="match status" value="2"/>
</dbReference>
<accession>A0A841U6A2</accession>
<evidence type="ECO:0000313" key="7">
    <source>
        <dbReference type="Proteomes" id="UP000553776"/>
    </source>
</evidence>
<name>A0A841U6A2_9BACL</name>
<comment type="similarity">
    <text evidence="1">Belongs to the peptidase S1C family.</text>
</comment>
<organism evidence="6 7">
    <name type="scientific">Cohnella xylanilytica</name>
    <dbReference type="NCBI Taxonomy" id="557555"/>
    <lineage>
        <taxon>Bacteria</taxon>
        <taxon>Bacillati</taxon>
        <taxon>Bacillota</taxon>
        <taxon>Bacilli</taxon>
        <taxon>Bacillales</taxon>
        <taxon>Paenibacillaceae</taxon>
        <taxon>Cohnella</taxon>
    </lineage>
</organism>
<dbReference type="InterPro" id="IPR009003">
    <property type="entry name" value="Peptidase_S1_PA"/>
</dbReference>
<evidence type="ECO:0000313" key="6">
    <source>
        <dbReference type="EMBL" id="MBB6693574.1"/>
    </source>
</evidence>